<name>A0A9P7PVN8_9HYPO</name>
<keyword evidence="3" id="KW-1185">Reference proteome</keyword>
<gene>
    <name evidence="2" type="ORF">E4U13_007586</name>
</gene>
<organism evidence="2 3">
    <name type="scientific">Claviceps humidiphila</name>
    <dbReference type="NCBI Taxonomy" id="1294629"/>
    <lineage>
        <taxon>Eukaryota</taxon>
        <taxon>Fungi</taxon>
        <taxon>Dikarya</taxon>
        <taxon>Ascomycota</taxon>
        <taxon>Pezizomycotina</taxon>
        <taxon>Sordariomycetes</taxon>
        <taxon>Hypocreomycetidae</taxon>
        <taxon>Hypocreales</taxon>
        <taxon>Clavicipitaceae</taxon>
        <taxon>Claviceps</taxon>
    </lineage>
</organism>
<dbReference type="Proteomes" id="UP000732380">
    <property type="component" value="Unassembled WGS sequence"/>
</dbReference>
<comment type="caution">
    <text evidence="2">The sequence shown here is derived from an EMBL/GenBank/DDBJ whole genome shotgun (WGS) entry which is preliminary data.</text>
</comment>
<feature type="compositionally biased region" description="Polar residues" evidence="1">
    <location>
        <begin position="269"/>
        <end position="291"/>
    </location>
</feature>
<accession>A0A9P7PVN8</accession>
<proteinExistence type="predicted"/>
<evidence type="ECO:0000313" key="3">
    <source>
        <dbReference type="Proteomes" id="UP000732380"/>
    </source>
</evidence>
<reference evidence="2 3" key="1">
    <citation type="journal article" date="2020" name="bioRxiv">
        <title>Whole genome comparisons of ergot fungi reveals the divergence and evolution of species within the genus Claviceps are the result of varying mechanisms driving genome evolution and host range expansion.</title>
        <authorList>
            <person name="Wyka S.A."/>
            <person name="Mondo S.J."/>
            <person name="Liu M."/>
            <person name="Dettman J."/>
            <person name="Nalam V."/>
            <person name="Broders K.D."/>
        </authorList>
    </citation>
    <scope>NUCLEOTIDE SEQUENCE [LARGE SCALE GENOMIC DNA]</scope>
    <source>
        <strain evidence="2 3">LM576</strain>
    </source>
</reference>
<feature type="compositionally biased region" description="Basic residues" evidence="1">
    <location>
        <begin position="251"/>
        <end position="263"/>
    </location>
</feature>
<dbReference type="AlphaFoldDB" id="A0A9P7PVN8"/>
<feature type="region of interest" description="Disordered" evidence="1">
    <location>
        <begin position="251"/>
        <end position="303"/>
    </location>
</feature>
<evidence type="ECO:0000313" key="2">
    <source>
        <dbReference type="EMBL" id="KAG6106105.1"/>
    </source>
</evidence>
<evidence type="ECO:0000256" key="1">
    <source>
        <dbReference type="SAM" id="MobiDB-lite"/>
    </source>
</evidence>
<dbReference type="EMBL" id="SRQM01000764">
    <property type="protein sequence ID" value="KAG6106105.1"/>
    <property type="molecule type" value="Genomic_DNA"/>
</dbReference>
<sequence>MSTTVKLASVEHWSRWFEDLKQVAEGQNIWHKVDPDLPSEASDLLQEPELPSNAVLEQYITDRTTRNHVPQATMLEAISFYHLVHFDACSKYESQEAKEIVLHTWIANTVNPSLHSLTLEAIRTETGRRQVTLREITKKLKSSFSPGLMNLKDETATLYKELLDEARWASTSPGKWIEKWNTVYHKAVRHDIDEIKGANAILQFIQAVGAKFEPTWAQTKIMDLIEYNNDIPAEFTLKSVSDEFMRYRKARVHEKGNTKRLRTRGGASKPSSDTGNKSKSLYCSRGNNSDQTKPRKQFPRKLSAAIPDPKMIMAILDPSPDMIESNTESRSGLTTTDDHHRILAQSTILDNCGAMHVVNNVSFLEPGTFKPTFDEYVNAGTTSYPIFGRGTRILKNVLNGTNGPCTEDLVLQDVAVIHDFLTNIVSEGKLIEAEKEAEKDIWYCGADSTLRSGTMQESTVRAQLIRKYGIVFLEYIP</sequence>
<protein>
    <submittedName>
        <fullName evidence="2">Uncharacterized protein</fullName>
    </submittedName>
</protein>